<reference evidence="1" key="2">
    <citation type="submission" date="2023-06" db="EMBL/GenBank/DDBJ databases">
        <authorList>
            <person name="Swenson N.G."/>
            <person name="Wegrzyn J.L."/>
            <person name="Mcevoy S.L."/>
        </authorList>
    </citation>
    <scope>NUCLEOTIDE SEQUENCE</scope>
    <source>
        <strain evidence="1">NS2018</strain>
        <tissue evidence="1">Leaf</tissue>
    </source>
</reference>
<sequence>MGIDQGSIHSNNQLITGNYSHNNVLKWTLQFRSIKDQQTLTSEISCGTFWYMFACMDQQILGARSAMGILALFLQVHTRERCDENSSGADFAGDFASVDQRTLGSKSLEFPRTDFMGGFTESNFGGKNFGITAYSGKAGNGLKSGGGSSSHGANMIGKGTDSRKMVDKAHVALTGRRVVQTSKNGNSCNISSGGSRFAILFEEGAEERFAKKALSPSLERGKGVSNSVLSEISNLVPSRKKYLPPLPNKYLLATG</sequence>
<dbReference type="Proteomes" id="UP001168877">
    <property type="component" value="Unassembled WGS sequence"/>
</dbReference>
<proteinExistence type="predicted"/>
<reference evidence="1" key="1">
    <citation type="journal article" date="2022" name="Plant J.">
        <title>Strategies of tolerance reflected in two North American maple genomes.</title>
        <authorList>
            <person name="McEvoy S.L."/>
            <person name="Sezen U.U."/>
            <person name="Trouern-Trend A."/>
            <person name="McMahon S.M."/>
            <person name="Schaberg P.G."/>
            <person name="Yang J."/>
            <person name="Wegrzyn J.L."/>
            <person name="Swenson N.G."/>
        </authorList>
    </citation>
    <scope>NUCLEOTIDE SEQUENCE</scope>
    <source>
        <strain evidence="1">NS2018</strain>
    </source>
</reference>
<keyword evidence="2" id="KW-1185">Reference proteome</keyword>
<comment type="caution">
    <text evidence="1">The sequence shown here is derived from an EMBL/GenBank/DDBJ whole genome shotgun (WGS) entry which is preliminary data.</text>
</comment>
<evidence type="ECO:0000313" key="1">
    <source>
        <dbReference type="EMBL" id="KAK0574810.1"/>
    </source>
</evidence>
<accession>A0AA39VCG9</accession>
<organism evidence="1 2">
    <name type="scientific">Acer saccharum</name>
    <name type="common">Sugar maple</name>
    <dbReference type="NCBI Taxonomy" id="4024"/>
    <lineage>
        <taxon>Eukaryota</taxon>
        <taxon>Viridiplantae</taxon>
        <taxon>Streptophyta</taxon>
        <taxon>Embryophyta</taxon>
        <taxon>Tracheophyta</taxon>
        <taxon>Spermatophyta</taxon>
        <taxon>Magnoliopsida</taxon>
        <taxon>eudicotyledons</taxon>
        <taxon>Gunneridae</taxon>
        <taxon>Pentapetalae</taxon>
        <taxon>rosids</taxon>
        <taxon>malvids</taxon>
        <taxon>Sapindales</taxon>
        <taxon>Sapindaceae</taxon>
        <taxon>Hippocastanoideae</taxon>
        <taxon>Acereae</taxon>
        <taxon>Acer</taxon>
    </lineage>
</organism>
<gene>
    <name evidence="1" type="ORF">LWI29_029450</name>
</gene>
<protein>
    <submittedName>
        <fullName evidence="1">Uncharacterized protein</fullName>
    </submittedName>
</protein>
<dbReference type="EMBL" id="JAUESC010000387">
    <property type="protein sequence ID" value="KAK0574810.1"/>
    <property type="molecule type" value="Genomic_DNA"/>
</dbReference>
<dbReference type="AlphaFoldDB" id="A0AA39VCG9"/>
<evidence type="ECO:0000313" key="2">
    <source>
        <dbReference type="Proteomes" id="UP001168877"/>
    </source>
</evidence>
<name>A0AA39VCG9_ACESA</name>